<keyword evidence="6" id="KW-1003">Cell membrane</keyword>
<sequence length="387" mass="43386">MRDDGLQCDMFMKLVYASLPCPLLLCDYLLSSRLKLKIVKKQKVIGFEIYATAFQYSAVLCWQFQPKQLFLAAVLKILAEKKKLSRKKSSSDDLSSSGHLSVQDKEVYEKKLQETGLRGGKLAFVLTCLSVLWIVSIATFTCNVMMLVVLRMNHRGMDTIQFYKTTPNGQPVVRFTAKNVHFEAVAPQSGLISNSGNTKFEVKGSKIELIDGYSASNNHETEQKSSSIILEDKILKMNGVNDFYIADSRTSNAMFQATKPVLKFEKPLEHIWSEVIRTKKVRAPIDEHLSIEGRKIIFNGNEGNYFSGRHVFLRALNNITLKTSDKGSMTFDAVQGVRLAVAGKMKVSKSPDFEADEMGRRLCACTENGRLFTVLGNEPCSINPAYC</sequence>
<keyword evidence="14" id="KW-0206">Cytoskeleton</keyword>
<dbReference type="PANTHER" id="PTHR21142">
    <property type="entry name" value="SARCOGLYCANS"/>
    <property type="match status" value="1"/>
</dbReference>
<organism evidence="17 18">
    <name type="scientific">Romanomermis culicivorax</name>
    <name type="common">Nematode worm</name>
    <dbReference type="NCBI Taxonomy" id="13658"/>
    <lineage>
        <taxon>Eukaryota</taxon>
        <taxon>Metazoa</taxon>
        <taxon>Ecdysozoa</taxon>
        <taxon>Nematoda</taxon>
        <taxon>Enoplea</taxon>
        <taxon>Dorylaimia</taxon>
        <taxon>Mermithida</taxon>
        <taxon>Mermithoidea</taxon>
        <taxon>Mermithidae</taxon>
        <taxon>Romanomermis</taxon>
    </lineage>
</organism>
<evidence type="ECO:0000256" key="9">
    <source>
        <dbReference type="ARBA" id="ARBA00022968"/>
    </source>
</evidence>
<evidence type="ECO:0000256" key="16">
    <source>
        <dbReference type="SAM" id="Phobius"/>
    </source>
</evidence>
<evidence type="ECO:0000256" key="6">
    <source>
        <dbReference type="ARBA" id="ARBA00022475"/>
    </source>
</evidence>
<comment type="subcellular location">
    <subcellularLocation>
        <location evidence="3">Cell membrane</location>
        <location evidence="3">Sarcolemma</location>
        <topology evidence="3">Single-pass type II membrane protein</topology>
    </subcellularLocation>
    <subcellularLocation>
        <location evidence="2">Cytoplasm</location>
        <location evidence="2">Cytoskeleton</location>
    </subcellularLocation>
</comment>
<dbReference type="Proteomes" id="UP000887565">
    <property type="component" value="Unplaced"/>
</dbReference>
<evidence type="ECO:0000256" key="11">
    <source>
        <dbReference type="ARBA" id="ARBA00023136"/>
    </source>
</evidence>
<feature type="transmembrane region" description="Helical" evidence="16">
    <location>
        <begin position="44"/>
        <end position="65"/>
    </location>
</feature>
<evidence type="ECO:0000256" key="10">
    <source>
        <dbReference type="ARBA" id="ARBA00022989"/>
    </source>
</evidence>
<dbReference type="InterPro" id="IPR006875">
    <property type="entry name" value="Sarcoglycan"/>
</dbReference>
<accession>A0A915HJ35</accession>
<dbReference type="GO" id="GO:0042383">
    <property type="term" value="C:sarcolemma"/>
    <property type="evidence" value="ECO:0007669"/>
    <property type="project" value="UniProtKB-SubCell"/>
</dbReference>
<keyword evidence="10 16" id="KW-1133">Transmembrane helix</keyword>
<evidence type="ECO:0000313" key="18">
    <source>
        <dbReference type="WBParaSite" id="nRc.2.0.1.t02008-RA"/>
    </source>
</evidence>
<dbReference type="Pfam" id="PF04790">
    <property type="entry name" value="Sarcoglycan_1"/>
    <property type="match status" value="1"/>
</dbReference>
<dbReference type="GO" id="GO:0005856">
    <property type="term" value="C:cytoskeleton"/>
    <property type="evidence" value="ECO:0007669"/>
    <property type="project" value="UniProtKB-SubCell"/>
</dbReference>
<evidence type="ECO:0000256" key="2">
    <source>
        <dbReference type="ARBA" id="ARBA00004245"/>
    </source>
</evidence>
<evidence type="ECO:0000256" key="8">
    <source>
        <dbReference type="ARBA" id="ARBA00022692"/>
    </source>
</evidence>
<evidence type="ECO:0000256" key="15">
    <source>
        <dbReference type="ARBA" id="ARBA00026041"/>
    </source>
</evidence>
<dbReference type="AlphaFoldDB" id="A0A915HJ35"/>
<dbReference type="InterPro" id="IPR027659">
    <property type="entry name" value="Sgcb"/>
</dbReference>
<evidence type="ECO:0000256" key="14">
    <source>
        <dbReference type="ARBA" id="ARBA00023212"/>
    </source>
</evidence>
<dbReference type="PANTHER" id="PTHR21142:SF2">
    <property type="entry name" value="BETA-SARCOGLYCAN"/>
    <property type="match status" value="1"/>
</dbReference>
<evidence type="ECO:0000256" key="3">
    <source>
        <dbReference type="ARBA" id="ARBA00004274"/>
    </source>
</evidence>
<name>A0A915HJ35_ROMCU</name>
<keyword evidence="8 16" id="KW-0812">Transmembrane</keyword>
<keyword evidence="9" id="KW-0735">Signal-anchor</keyword>
<comment type="subunit">
    <text evidence="15">Cross-link to form 2 major subcomplexes: one consisting of SGCB, SGCD and SGCG and the other consisting of SGCB and SGCD. The association between SGCB and SGCG is particularly strong while SGCA is loosely associated with the other sarcoglycans.</text>
</comment>
<evidence type="ECO:0000256" key="12">
    <source>
        <dbReference type="ARBA" id="ARBA00023157"/>
    </source>
</evidence>
<protein>
    <recommendedName>
        <fullName evidence="5">Beta-sarcoglycan</fullName>
    </recommendedName>
</protein>
<evidence type="ECO:0000256" key="13">
    <source>
        <dbReference type="ARBA" id="ARBA00023180"/>
    </source>
</evidence>
<dbReference type="GO" id="GO:0016012">
    <property type="term" value="C:sarcoglycan complex"/>
    <property type="evidence" value="ECO:0007669"/>
    <property type="project" value="InterPro"/>
</dbReference>
<feature type="transmembrane region" description="Helical" evidence="16">
    <location>
        <begin position="14"/>
        <end position="32"/>
    </location>
</feature>
<dbReference type="WBParaSite" id="nRc.2.0.1.t02008-RA">
    <property type="protein sequence ID" value="nRc.2.0.1.t02008-RA"/>
    <property type="gene ID" value="nRc.2.0.1.g02008"/>
</dbReference>
<evidence type="ECO:0000256" key="7">
    <source>
        <dbReference type="ARBA" id="ARBA00022490"/>
    </source>
</evidence>
<reference evidence="18" key="1">
    <citation type="submission" date="2022-11" db="UniProtKB">
        <authorList>
            <consortium name="WormBaseParasite"/>
        </authorList>
    </citation>
    <scope>IDENTIFICATION</scope>
</reference>
<proteinExistence type="inferred from homology"/>
<evidence type="ECO:0000313" key="17">
    <source>
        <dbReference type="Proteomes" id="UP000887565"/>
    </source>
</evidence>
<keyword evidence="11 16" id="KW-0472">Membrane</keyword>
<evidence type="ECO:0000256" key="5">
    <source>
        <dbReference type="ARBA" id="ARBA00015329"/>
    </source>
</evidence>
<evidence type="ECO:0000256" key="4">
    <source>
        <dbReference type="ARBA" id="ARBA00007574"/>
    </source>
</evidence>
<comment type="function">
    <text evidence="1">Component of the sarcoglycan complex, a subcomplex of the dystrophin-glycoprotein complex which forms a link between the F-actin cytoskeleton and the extracellular matrix.</text>
</comment>
<comment type="similarity">
    <text evidence="4">Belongs to the sarcoglycan beta/delta/gamma/zeta family.</text>
</comment>
<keyword evidence="12" id="KW-1015">Disulfide bond</keyword>
<dbReference type="OMA" id="PANKHCF"/>
<keyword evidence="13" id="KW-0325">Glycoprotein</keyword>
<evidence type="ECO:0000256" key="1">
    <source>
        <dbReference type="ARBA" id="ARBA00002860"/>
    </source>
</evidence>
<feature type="transmembrane region" description="Helical" evidence="16">
    <location>
        <begin position="122"/>
        <end position="150"/>
    </location>
</feature>
<dbReference type="GO" id="GO:0007517">
    <property type="term" value="P:muscle organ development"/>
    <property type="evidence" value="ECO:0007669"/>
    <property type="project" value="InterPro"/>
</dbReference>
<keyword evidence="7" id="KW-0963">Cytoplasm</keyword>
<keyword evidence="17" id="KW-1185">Reference proteome</keyword>